<dbReference type="Proteomes" id="UP000509246">
    <property type="component" value="Chromosome"/>
</dbReference>
<proteinExistence type="predicted"/>
<accession>A0A7L5IKC2</accession>
<protein>
    <submittedName>
        <fullName evidence="1">Uncharacterized protein</fullName>
    </submittedName>
</protein>
<dbReference type="OrthoDB" id="9883491at2"/>
<dbReference type="GeneID" id="56586342"/>
<dbReference type="AlphaFoldDB" id="A0A7L5IKC2"/>
<sequence>MKIRDLIEDEECSIYYVDGKVSATRKILKKNLAIKEIKSYINTNKDVIVALMRGRFNDISSSYNVYMNNSEVIFSITLYKNMSNNTEALKNKAKNAIIFDISRDLLPMKMYVNISNCVQYEFLENIVRRRIFIFTGEFLNLSLQT</sequence>
<dbReference type="EMBL" id="CP053825">
    <property type="protein sequence ID" value="QKF79527.1"/>
    <property type="molecule type" value="Genomic_DNA"/>
</dbReference>
<gene>
    <name evidence="1" type="ORF">CARM_0609</name>
</gene>
<keyword evidence="2" id="KW-1185">Reference proteome</keyword>
<dbReference type="RefSeq" id="WP_139424847.1">
    <property type="nucleotide sequence ID" value="NZ_CBCSFY010000001.1"/>
</dbReference>
<evidence type="ECO:0000313" key="1">
    <source>
        <dbReference type="EMBL" id="QKF79527.1"/>
    </source>
</evidence>
<dbReference type="KEGG" id="carm:CARM_0609"/>
<reference evidence="1 2" key="1">
    <citation type="submission" date="2020-05" db="EMBL/GenBank/DDBJ databases">
        <title>Complete genome sequencing of Campylobacter and Arcobacter type strains.</title>
        <authorList>
            <person name="Miller W.G."/>
            <person name="Yee E."/>
        </authorList>
    </citation>
    <scope>NUCLEOTIDE SEQUENCE [LARGE SCALE GENOMIC DNA]</scope>
    <source>
        <strain evidence="1 2">CCUG 73571</strain>
    </source>
</reference>
<organism evidence="1 2">
    <name type="scientific">Campylobacter armoricus</name>
    <dbReference type="NCBI Taxonomy" id="2505970"/>
    <lineage>
        <taxon>Bacteria</taxon>
        <taxon>Pseudomonadati</taxon>
        <taxon>Campylobacterota</taxon>
        <taxon>Epsilonproteobacteria</taxon>
        <taxon>Campylobacterales</taxon>
        <taxon>Campylobacteraceae</taxon>
        <taxon>Campylobacter</taxon>
    </lineage>
</organism>
<name>A0A7L5IKC2_9BACT</name>
<evidence type="ECO:0000313" key="2">
    <source>
        <dbReference type="Proteomes" id="UP000509246"/>
    </source>
</evidence>